<evidence type="ECO:0008006" key="6">
    <source>
        <dbReference type="Google" id="ProtNLM"/>
    </source>
</evidence>
<evidence type="ECO:0000313" key="4">
    <source>
        <dbReference type="EMBL" id="QCY48249.1"/>
    </source>
</evidence>
<feature type="compositionally biased region" description="Low complexity" evidence="1">
    <location>
        <begin position="66"/>
        <end position="107"/>
    </location>
</feature>
<feature type="transmembrane region" description="Helical" evidence="2">
    <location>
        <begin position="412"/>
        <end position="436"/>
    </location>
</feature>
<feature type="compositionally biased region" description="Polar residues" evidence="1">
    <location>
        <begin position="128"/>
        <end position="142"/>
    </location>
</feature>
<evidence type="ECO:0000256" key="1">
    <source>
        <dbReference type="SAM" id="MobiDB-lite"/>
    </source>
</evidence>
<proteinExistence type="predicted"/>
<feature type="signal peptide" evidence="3">
    <location>
        <begin position="1"/>
        <end position="27"/>
    </location>
</feature>
<keyword evidence="2" id="KW-0472">Membrane</keyword>
<evidence type="ECO:0000256" key="3">
    <source>
        <dbReference type="SAM" id="SignalP"/>
    </source>
</evidence>
<evidence type="ECO:0000313" key="5">
    <source>
        <dbReference type="Proteomes" id="UP000307000"/>
    </source>
</evidence>
<sequence>MTSRVSGALLSTAVVSGLLLSPAAAQADETVQSPTAIAAESSALQEPAANAPAALPVPSEPVQLSAADVAEPVTAAASEQAPPENEPAEAATDPAASPEETAAPAENGTETERTEPGPAESAAPTVADQPTTDQAPANGSGTTDEDNSLVTEVPGSAEKNVPAAQSEGGPVPKKQEKLNQAPEPAAETRGDDTRNLASLFAANVNGVSFDDEDAFWDYLDERFPQVDENWTEEQWEAFFKTAQGREWDRLVDEYLEQSSIEDPDLSDEEQAWLDEVLRLLPEGSESWDEAQWEQFFSTDQGRGLLGIFLGIEFDMAQSEAELKELIESYRELLEGEDAAWFEDFLAWYFGDQTESGNDKGKGEVKPSSNASPQAAKTPEATIVGAAVAHKVDTEDAAQAKAPASDAALADTGFGGVLAAGAGLLVILLGGVFLRLARKNTAR</sequence>
<feature type="chain" id="PRO_5022861247" description="Gram-positive cocci surface proteins LPxTG domain-containing protein" evidence="3">
    <location>
        <begin position="28"/>
        <end position="442"/>
    </location>
</feature>
<accession>A0A5B7WWE1</accession>
<dbReference type="AlphaFoldDB" id="A0A5B7WWE1"/>
<feature type="region of interest" description="Disordered" evidence="1">
    <location>
        <begin position="37"/>
        <end position="192"/>
    </location>
</feature>
<reference evidence="4 5" key="1">
    <citation type="submission" date="2018-12" db="EMBL/GenBank/DDBJ databases">
        <title>Complete Genome Sequence of Glutamicibacter creatinolyticus strain LGCM259,isolated from an abscess of a 12-year-old mare in Italy.</title>
        <authorList>
            <person name="Santos R.G."/>
            <person name="Silva A.L."/>
            <person name="Seyffert N."/>
            <person name="Castro T.L.P."/>
            <person name="Attili A.R."/>
            <person name="Rifici C."/>
            <person name="Mazzullo G."/>
            <person name="Brenig B."/>
            <person name="Venanzi F."/>
            <person name="Azevedo V."/>
        </authorList>
    </citation>
    <scope>NUCLEOTIDE SEQUENCE [LARGE SCALE GENOMIC DNA]</scope>
    <source>
        <strain evidence="4 5">LGCM 259</strain>
    </source>
</reference>
<gene>
    <name evidence="4" type="ORF">GcLGCM259_2542</name>
</gene>
<keyword evidence="2" id="KW-0812">Transmembrane</keyword>
<keyword evidence="3" id="KW-0732">Signal</keyword>
<dbReference type="KEGG" id="gcr:GcLGCM259_2542"/>
<dbReference type="RefSeq" id="WP_138926869.1">
    <property type="nucleotide sequence ID" value="NZ_CP034412.1"/>
</dbReference>
<dbReference type="Proteomes" id="UP000307000">
    <property type="component" value="Chromosome"/>
</dbReference>
<dbReference type="PANTHER" id="PTHR33472:SF28">
    <property type="entry name" value="BROMO AND FHA DOMAIN-CONTAINING PROTEIN DDB_G0267958"/>
    <property type="match status" value="1"/>
</dbReference>
<name>A0A5B7WWE1_9MICC</name>
<dbReference type="PANTHER" id="PTHR33472">
    <property type="entry name" value="OS01G0106600 PROTEIN"/>
    <property type="match status" value="1"/>
</dbReference>
<keyword evidence="2" id="KW-1133">Transmembrane helix</keyword>
<evidence type="ECO:0000256" key="2">
    <source>
        <dbReference type="SAM" id="Phobius"/>
    </source>
</evidence>
<keyword evidence="5" id="KW-1185">Reference proteome</keyword>
<feature type="region of interest" description="Disordered" evidence="1">
    <location>
        <begin position="356"/>
        <end position="376"/>
    </location>
</feature>
<feature type="compositionally biased region" description="Low complexity" evidence="1">
    <location>
        <begin position="47"/>
        <end position="57"/>
    </location>
</feature>
<protein>
    <recommendedName>
        <fullName evidence="6">Gram-positive cocci surface proteins LPxTG domain-containing protein</fullName>
    </recommendedName>
</protein>
<dbReference type="EMBL" id="CP034412">
    <property type="protein sequence ID" value="QCY48249.1"/>
    <property type="molecule type" value="Genomic_DNA"/>
</dbReference>
<organism evidence="4 5">
    <name type="scientific">Glutamicibacter creatinolyticus</name>
    <dbReference type="NCBI Taxonomy" id="162496"/>
    <lineage>
        <taxon>Bacteria</taxon>
        <taxon>Bacillati</taxon>
        <taxon>Actinomycetota</taxon>
        <taxon>Actinomycetes</taxon>
        <taxon>Micrococcales</taxon>
        <taxon>Micrococcaceae</taxon>
        <taxon>Glutamicibacter</taxon>
    </lineage>
</organism>